<comment type="caution">
    <text evidence="1">The sequence shown here is derived from an EMBL/GenBank/DDBJ whole genome shotgun (WGS) entry which is preliminary data.</text>
</comment>
<reference evidence="1 2" key="1">
    <citation type="submission" date="2014-02" db="EMBL/GenBank/DDBJ databases">
        <title>Plasmidome dynamics in the species complex Clostridium novyi sensu lato converts strains of independent lineages into distinctly different pathogens.</title>
        <authorList>
            <person name="Skarin H."/>
            <person name="Segerman B."/>
        </authorList>
    </citation>
    <scope>NUCLEOTIDE SEQUENCE [LARGE SCALE GENOMIC DNA]</scope>
    <source>
        <strain evidence="1 2">ATCC 27606</strain>
    </source>
</reference>
<dbReference type="EMBL" id="JENW01000066">
    <property type="protein sequence ID" value="KEI16231.1"/>
    <property type="molecule type" value="Genomic_DNA"/>
</dbReference>
<gene>
    <name evidence="1" type="ORF">Z959_10095</name>
</gene>
<name>A0AA40M5F0_CLONO</name>
<proteinExistence type="predicted"/>
<sequence>MDKEMFKKIEGRIYRYYDSIKKIDKLEYRCMVLENTKEQLRQDIINTNVKVSVCTNMGIGYEERVQTSPMGTSYVEGEIVRQVEKLELEWKSTRKEILRIHAKIREISKQDSDMKYAIELLDTQHRLIAEMKYKDKLSLEKIGFKLNMDKSTVSRSRERIVKYINKIVTL</sequence>
<dbReference type="RefSeq" id="WP_039219226.1">
    <property type="nucleotide sequence ID" value="NZ_JENW01000066.1"/>
</dbReference>
<evidence type="ECO:0000313" key="1">
    <source>
        <dbReference type="EMBL" id="KEI16231.1"/>
    </source>
</evidence>
<dbReference type="Gene3D" id="1.20.140.160">
    <property type="match status" value="1"/>
</dbReference>
<evidence type="ECO:0000313" key="2">
    <source>
        <dbReference type="Proteomes" id="UP000027770"/>
    </source>
</evidence>
<dbReference type="AlphaFoldDB" id="A0AA40M5F0"/>
<keyword evidence="2" id="KW-1185">Reference proteome</keyword>
<dbReference type="InterPro" id="IPR013324">
    <property type="entry name" value="RNA_pol_sigma_r3/r4-like"/>
</dbReference>
<accession>A0AA40M5F0</accession>
<dbReference type="Proteomes" id="UP000027770">
    <property type="component" value="Unassembled WGS sequence"/>
</dbReference>
<protein>
    <submittedName>
        <fullName evidence="1">Uncharacterized protein</fullName>
    </submittedName>
</protein>
<organism evidence="1 2">
    <name type="scientific">Clostridium novyi B str. ATCC 27606</name>
    <dbReference type="NCBI Taxonomy" id="1443123"/>
    <lineage>
        <taxon>Bacteria</taxon>
        <taxon>Bacillati</taxon>
        <taxon>Bacillota</taxon>
        <taxon>Clostridia</taxon>
        <taxon>Eubacteriales</taxon>
        <taxon>Clostridiaceae</taxon>
        <taxon>Clostridium</taxon>
    </lineage>
</organism>
<dbReference type="SUPFAM" id="SSF88659">
    <property type="entry name" value="Sigma3 and sigma4 domains of RNA polymerase sigma factors"/>
    <property type="match status" value="1"/>
</dbReference>